<feature type="region of interest" description="Disordered" evidence="1">
    <location>
        <begin position="188"/>
        <end position="222"/>
    </location>
</feature>
<feature type="compositionally biased region" description="Acidic residues" evidence="1">
    <location>
        <begin position="617"/>
        <end position="630"/>
    </location>
</feature>
<evidence type="ECO:0000256" key="1">
    <source>
        <dbReference type="SAM" id="MobiDB-lite"/>
    </source>
</evidence>
<feature type="region of interest" description="Disordered" evidence="1">
    <location>
        <begin position="118"/>
        <end position="159"/>
    </location>
</feature>
<protein>
    <submittedName>
        <fullName evidence="2">Uncharacterized protein</fullName>
    </submittedName>
</protein>
<feature type="compositionally biased region" description="Basic and acidic residues" evidence="1">
    <location>
        <begin position="31"/>
        <end position="52"/>
    </location>
</feature>
<feature type="region of interest" description="Disordered" evidence="1">
    <location>
        <begin position="572"/>
        <end position="656"/>
    </location>
</feature>
<feature type="compositionally biased region" description="Low complexity" evidence="1">
    <location>
        <begin position="1"/>
        <end position="20"/>
    </location>
</feature>
<organism evidence="2 3">
    <name type="scientific">Lophiotrema nucula</name>
    <dbReference type="NCBI Taxonomy" id="690887"/>
    <lineage>
        <taxon>Eukaryota</taxon>
        <taxon>Fungi</taxon>
        <taxon>Dikarya</taxon>
        <taxon>Ascomycota</taxon>
        <taxon>Pezizomycotina</taxon>
        <taxon>Dothideomycetes</taxon>
        <taxon>Pleosporomycetidae</taxon>
        <taxon>Pleosporales</taxon>
        <taxon>Lophiotremataceae</taxon>
        <taxon>Lophiotrema</taxon>
    </lineage>
</organism>
<feature type="region of interest" description="Disordered" evidence="1">
    <location>
        <begin position="321"/>
        <end position="356"/>
    </location>
</feature>
<accession>A0A6A5YX18</accession>
<evidence type="ECO:0000313" key="2">
    <source>
        <dbReference type="EMBL" id="KAF2111729.1"/>
    </source>
</evidence>
<evidence type="ECO:0000313" key="3">
    <source>
        <dbReference type="Proteomes" id="UP000799770"/>
    </source>
</evidence>
<dbReference type="AlphaFoldDB" id="A0A6A5YX18"/>
<gene>
    <name evidence="2" type="ORF">BDV96DRAFT_690107</name>
</gene>
<reference evidence="2" key="1">
    <citation type="journal article" date="2020" name="Stud. Mycol.">
        <title>101 Dothideomycetes genomes: a test case for predicting lifestyles and emergence of pathogens.</title>
        <authorList>
            <person name="Haridas S."/>
            <person name="Albert R."/>
            <person name="Binder M."/>
            <person name="Bloem J."/>
            <person name="Labutti K."/>
            <person name="Salamov A."/>
            <person name="Andreopoulos B."/>
            <person name="Baker S."/>
            <person name="Barry K."/>
            <person name="Bills G."/>
            <person name="Bluhm B."/>
            <person name="Cannon C."/>
            <person name="Castanera R."/>
            <person name="Culley D."/>
            <person name="Daum C."/>
            <person name="Ezra D."/>
            <person name="Gonzalez J."/>
            <person name="Henrissat B."/>
            <person name="Kuo A."/>
            <person name="Liang C."/>
            <person name="Lipzen A."/>
            <person name="Lutzoni F."/>
            <person name="Magnuson J."/>
            <person name="Mondo S."/>
            <person name="Nolan M."/>
            <person name="Ohm R."/>
            <person name="Pangilinan J."/>
            <person name="Park H.-J."/>
            <person name="Ramirez L."/>
            <person name="Alfaro M."/>
            <person name="Sun H."/>
            <person name="Tritt A."/>
            <person name="Yoshinaga Y."/>
            <person name="Zwiers L.-H."/>
            <person name="Turgeon B."/>
            <person name="Goodwin S."/>
            <person name="Spatafora J."/>
            <person name="Crous P."/>
            <person name="Grigoriev I."/>
        </authorList>
    </citation>
    <scope>NUCLEOTIDE SEQUENCE</scope>
    <source>
        <strain evidence="2">CBS 627.86</strain>
    </source>
</reference>
<dbReference type="EMBL" id="ML977333">
    <property type="protein sequence ID" value="KAF2111729.1"/>
    <property type="molecule type" value="Genomic_DNA"/>
</dbReference>
<feature type="compositionally biased region" description="Basic and acidic residues" evidence="1">
    <location>
        <begin position="639"/>
        <end position="649"/>
    </location>
</feature>
<feature type="compositionally biased region" description="Basic and acidic residues" evidence="1">
    <location>
        <begin position="580"/>
        <end position="592"/>
    </location>
</feature>
<name>A0A6A5YX18_9PLEO</name>
<proteinExistence type="predicted"/>
<sequence length="656" mass="72808">METTMASITSSISNTSVQSSGKQPSPRKRIKLSDYRKQAPAEKVARFDEKLKQPKQTGVFRPEMMSTTTYAGNYEKLPVLVGMEEKNQAVSKADSELEEDLEEGEINELLHIPDYLKDAESKAVPPPPSAPLTAPIANDSKRIDPRPSPKAPGTKQSAVGGLESVSTQAAFDDVHPSRLPFLRSAQLAVAPRSSPPPKATVAARWDPSEKSFPPPAAASKQQPAAFAQLLPAANTSAHQLTLFHNLSTATPSNKDFTGLTKEKVLLRKVDKEHHTDQAKDADIAERKRKLNEQLEAIKATPIKPINDVVRDLLDKPLLEGIDYESRPRPQPRPFNKPTRLRQPRNDESGSERAYHEQMRTRRWHDVLNGRCNFREQETRFEFASTYSSLSMIELSDECALRGLKLHPSAKEDGSYLVHILQLDDHEYRKSLRVWKNDSKYELLEHDREFSEPIVGGESLSKEALANAMAKRGARLEVERFNKSIAHRYRKDPQWDIDLPRGVAHMRAAEREIQQARSQVPTPPQSIAPASDKSAVGVAKTTTKSSVKTSAINAEVIAKAKAKAAQIAASAARGIAAVAQPEDRKRKRGSSEREETDTGVGLTLAGLKKDESDSAIEISDDDSVETDEEEEERPRKKMNRKEATATRSEMRGSGLVR</sequence>
<dbReference type="Proteomes" id="UP000799770">
    <property type="component" value="Unassembled WGS sequence"/>
</dbReference>
<feature type="compositionally biased region" description="Basic and acidic residues" evidence="1">
    <location>
        <begin position="343"/>
        <end position="356"/>
    </location>
</feature>
<keyword evidence="3" id="KW-1185">Reference proteome</keyword>
<feature type="region of interest" description="Disordered" evidence="1">
    <location>
        <begin position="1"/>
        <end position="64"/>
    </location>
</feature>